<protein>
    <submittedName>
        <fullName evidence="1">Uncharacterized protein</fullName>
    </submittedName>
</protein>
<sequence length="81" mass="9258">MYVSDAGEVFTQLAYIQHHDISDIDPANFGFETLVKYELQDSKPVYYDGEFQMRSTKDNFAECFVQLVSQLGHLIKSVDAC</sequence>
<proteinExistence type="predicted"/>
<dbReference type="KEGG" id="mls:MSLAZ_1075"/>
<evidence type="ECO:0000313" key="1">
    <source>
        <dbReference type="EMBL" id="AKB74336.1"/>
    </source>
</evidence>
<gene>
    <name evidence="1" type="ORF">MSLAZ_1075</name>
</gene>
<accession>A0A0E3S2I2</accession>
<dbReference type="AlphaFoldDB" id="A0A0E3S2I2"/>
<keyword evidence="2" id="KW-1185">Reference proteome</keyword>
<name>A0A0E3S2I2_9EURY</name>
<dbReference type="PATRIC" id="fig|1434111.4.peg.1376"/>
<dbReference type="HOGENOM" id="CLU_2565768_0_0_2"/>
<dbReference type="Proteomes" id="UP000033072">
    <property type="component" value="Chromosome"/>
</dbReference>
<dbReference type="EMBL" id="CP009515">
    <property type="protein sequence ID" value="AKB74336.1"/>
    <property type="molecule type" value="Genomic_DNA"/>
</dbReference>
<evidence type="ECO:0000313" key="2">
    <source>
        <dbReference type="Proteomes" id="UP000033072"/>
    </source>
</evidence>
<organism evidence="1 2">
    <name type="scientific">Methanosarcina lacustris Z-7289</name>
    <dbReference type="NCBI Taxonomy" id="1434111"/>
    <lineage>
        <taxon>Archaea</taxon>
        <taxon>Methanobacteriati</taxon>
        <taxon>Methanobacteriota</taxon>
        <taxon>Stenosarchaea group</taxon>
        <taxon>Methanomicrobia</taxon>
        <taxon>Methanosarcinales</taxon>
        <taxon>Methanosarcinaceae</taxon>
        <taxon>Methanosarcina</taxon>
    </lineage>
</organism>
<reference evidence="1 2" key="1">
    <citation type="submission" date="2014-07" db="EMBL/GenBank/DDBJ databases">
        <title>Methanogenic archaea and the global carbon cycle.</title>
        <authorList>
            <person name="Henriksen J.R."/>
            <person name="Luke J."/>
            <person name="Reinhart S."/>
            <person name="Benedict M.N."/>
            <person name="Youngblut N.D."/>
            <person name="Metcalf M.E."/>
            <person name="Whitaker R.J."/>
            <person name="Metcalf W.W."/>
        </authorList>
    </citation>
    <scope>NUCLEOTIDE SEQUENCE [LARGE SCALE GENOMIC DNA]</scope>
    <source>
        <strain evidence="1 2">Z-7289</strain>
    </source>
</reference>